<evidence type="ECO:0000313" key="3">
    <source>
        <dbReference type="Proteomes" id="UP001586593"/>
    </source>
</evidence>
<sequence length="146" mass="14925">MRLALLVLGGTVVAMAHAPGPAAVAARQTSDFSGTCQVQDNSCQITSPSEVSGLVLSCTASGPDDGTGNSGVKNCSADGNDCAGSQDGCAGRGVLTTHTDKPSHLGMQLARVVLGSDLQLTLDRYKLAIVWWESSNSANDVSVDRC</sequence>
<comment type="caution">
    <text evidence="2">The sequence shown here is derived from an EMBL/GenBank/DDBJ whole genome shotgun (WGS) entry which is preliminary data.</text>
</comment>
<keyword evidence="1" id="KW-0732">Signal</keyword>
<dbReference type="EMBL" id="JAZHXJ010000380">
    <property type="protein sequence ID" value="KAL1862787.1"/>
    <property type="molecule type" value="Genomic_DNA"/>
</dbReference>
<accession>A0ABR3WIL8</accession>
<organism evidence="2 3">
    <name type="scientific">Phialemonium thermophilum</name>
    <dbReference type="NCBI Taxonomy" id="223376"/>
    <lineage>
        <taxon>Eukaryota</taxon>
        <taxon>Fungi</taxon>
        <taxon>Dikarya</taxon>
        <taxon>Ascomycota</taxon>
        <taxon>Pezizomycotina</taxon>
        <taxon>Sordariomycetes</taxon>
        <taxon>Sordariomycetidae</taxon>
        <taxon>Cephalothecales</taxon>
        <taxon>Cephalothecaceae</taxon>
        <taxon>Phialemonium</taxon>
    </lineage>
</organism>
<evidence type="ECO:0000256" key="1">
    <source>
        <dbReference type="SAM" id="SignalP"/>
    </source>
</evidence>
<feature type="chain" id="PRO_5045713525" evidence="1">
    <location>
        <begin position="17"/>
        <end position="146"/>
    </location>
</feature>
<dbReference type="Proteomes" id="UP001586593">
    <property type="component" value="Unassembled WGS sequence"/>
</dbReference>
<evidence type="ECO:0000313" key="2">
    <source>
        <dbReference type="EMBL" id="KAL1862787.1"/>
    </source>
</evidence>
<gene>
    <name evidence="2" type="ORF">VTK73DRAFT_6646</name>
</gene>
<protein>
    <submittedName>
        <fullName evidence="2">Uncharacterized protein</fullName>
    </submittedName>
</protein>
<feature type="signal peptide" evidence="1">
    <location>
        <begin position="1"/>
        <end position="16"/>
    </location>
</feature>
<keyword evidence="3" id="KW-1185">Reference proteome</keyword>
<name>A0ABR3WIL8_9PEZI</name>
<reference evidence="2 3" key="1">
    <citation type="journal article" date="2024" name="Commun. Biol.">
        <title>Comparative genomic analysis of thermophilic fungi reveals convergent evolutionary adaptations and gene losses.</title>
        <authorList>
            <person name="Steindorff A.S."/>
            <person name="Aguilar-Pontes M.V."/>
            <person name="Robinson A.J."/>
            <person name="Andreopoulos B."/>
            <person name="LaButti K."/>
            <person name="Kuo A."/>
            <person name="Mondo S."/>
            <person name="Riley R."/>
            <person name="Otillar R."/>
            <person name="Haridas S."/>
            <person name="Lipzen A."/>
            <person name="Grimwood J."/>
            <person name="Schmutz J."/>
            <person name="Clum A."/>
            <person name="Reid I.D."/>
            <person name="Moisan M.C."/>
            <person name="Butler G."/>
            <person name="Nguyen T.T.M."/>
            <person name="Dewar K."/>
            <person name="Conant G."/>
            <person name="Drula E."/>
            <person name="Henrissat B."/>
            <person name="Hansel C."/>
            <person name="Singer S."/>
            <person name="Hutchinson M.I."/>
            <person name="de Vries R.P."/>
            <person name="Natvig D.O."/>
            <person name="Powell A.J."/>
            <person name="Tsang A."/>
            <person name="Grigoriev I.V."/>
        </authorList>
    </citation>
    <scope>NUCLEOTIDE SEQUENCE [LARGE SCALE GENOMIC DNA]</scope>
    <source>
        <strain evidence="2 3">ATCC 24622</strain>
    </source>
</reference>
<proteinExistence type="predicted"/>